<keyword evidence="7" id="KW-1185">Reference proteome</keyword>
<evidence type="ECO:0000313" key="6">
    <source>
        <dbReference type="EMBL" id="MCQ1529386.1"/>
    </source>
</evidence>
<dbReference type="PRINTS" id="PR00368">
    <property type="entry name" value="FADPNR"/>
</dbReference>
<dbReference type="InterPro" id="IPR016156">
    <property type="entry name" value="FAD/NAD-linked_Rdtase_dimer_sf"/>
</dbReference>
<accession>A0ABT1NGD7</accession>
<dbReference type="RefSeq" id="WP_255226906.1">
    <property type="nucleotide sequence ID" value="NZ_JAJEKE010000005.1"/>
</dbReference>
<dbReference type="Gene3D" id="3.30.390.30">
    <property type="match status" value="1"/>
</dbReference>
<sequence length="392" mass="43103">MKKYVILGGSIAGLTAARAIRSIDKDGEITIISAEEFLPYSKVLLTHYIAGHVKEENLYITDEQELRHLNVNIVLDTIANDIDMDNNEVILDNGVKLKFDALLLATGGNPVIPKDRIQIGCAATGLRTLREARRIKQTANNKGNIIITGGGLVGIKLICALYEAGCTGEMVIKSNYILSKIADEEAALRIMNHLRSKGLSIRTGIDIKKIEANEDKITVLLDNGQQKEYAMAVYCKGVRPCTDFINCADSKKEVLKVNEYMMTQMPGVYAAGDVASTYEITTNSFKNVAIWPHAVEQGKIAGLNMAGEKIRYRGSLSRNALEILGLPFIAIGTTNFSGNREDFDCDVKATKDSYKKFIYKKGKLVGVILLGDVLEAGKLQAMIRENNNYLCE</sequence>
<evidence type="ECO:0000259" key="4">
    <source>
        <dbReference type="Pfam" id="PF07992"/>
    </source>
</evidence>
<gene>
    <name evidence="6" type="ORF">LJD61_07445</name>
</gene>
<dbReference type="InterPro" id="IPR050260">
    <property type="entry name" value="FAD-bd_OxRdtase"/>
</dbReference>
<dbReference type="PANTHER" id="PTHR43429:SF3">
    <property type="entry name" value="NITRITE REDUCTASE [NAD(P)H]"/>
    <property type="match status" value="1"/>
</dbReference>
<keyword evidence="3" id="KW-0274">FAD</keyword>
<dbReference type="InterPro" id="IPR041575">
    <property type="entry name" value="Rubredoxin_C"/>
</dbReference>
<organism evidence="6 7">
    <name type="scientific">Lutispora saccharofermentans</name>
    <dbReference type="NCBI Taxonomy" id="3024236"/>
    <lineage>
        <taxon>Bacteria</taxon>
        <taxon>Bacillati</taxon>
        <taxon>Bacillota</taxon>
        <taxon>Clostridia</taxon>
        <taxon>Lutisporales</taxon>
        <taxon>Lutisporaceae</taxon>
        <taxon>Lutispora</taxon>
    </lineage>
</organism>
<dbReference type="EMBL" id="JAJEKE010000005">
    <property type="protein sequence ID" value="MCQ1529386.1"/>
    <property type="molecule type" value="Genomic_DNA"/>
</dbReference>
<protein>
    <submittedName>
        <fullName evidence="6">NAD(P)/FAD-dependent oxidoreductase</fullName>
    </submittedName>
</protein>
<dbReference type="SUPFAM" id="SSF51905">
    <property type="entry name" value="FAD/NAD(P)-binding domain"/>
    <property type="match status" value="2"/>
</dbReference>
<dbReference type="PANTHER" id="PTHR43429">
    <property type="entry name" value="PYRIDINE NUCLEOTIDE-DISULFIDE OXIDOREDUCTASE DOMAIN-CONTAINING"/>
    <property type="match status" value="1"/>
</dbReference>
<comment type="caution">
    <text evidence="6">The sequence shown here is derived from an EMBL/GenBank/DDBJ whole genome shotgun (WGS) entry which is preliminary data.</text>
</comment>
<dbReference type="Pfam" id="PF07992">
    <property type="entry name" value="Pyr_redox_2"/>
    <property type="match status" value="1"/>
</dbReference>
<dbReference type="Gene3D" id="3.50.50.60">
    <property type="entry name" value="FAD/NAD(P)-binding domain"/>
    <property type="match status" value="2"/>
</dbReference>
<evidence type="ECO:0000256" key="2">
    <source>
        <dbReference type="ARBA" id="ARBA00022630"/>
    </source>
</evidence>
<dbReference type="Pfam" id="PF18267">
    <property type="entry name" value="Rubredoxin_C"/>
    <property type="match status" value="1"/>
</dbReference>
<proteinExistence type="predicted"/>
<dbReference type="InterPro" id="IPR036188">
    <property type="entry name" value="FAD/NAD-bd_sf"/>
</dbReference>
<dbReference type="InterPro" id="IPR023753">
    <property type="entry name" value="FAD/NAD-binding_dom"/>
</dbReference>
<name>A0ABT1NGD7_9FIRM</name>
<evidence type="ECO:0000313" key="7">
    <source>
        <dbReference type="Proteomes" id="UP001651880"/>
    </source>
</evidence>
<feature type="domain" description="NADH-rubredoxin oxidoreductase C-terminal" evidence="5">
    <location>
        <begin position="319"/>
        <end position="386"/>
    </location>
</feature>
<evidence type="ECO:0000256" key="1">
    <source>
        <dbReference type="ARBA" id="ARBA00001974"/>
    </source>
</evidence>
<reference evidence="6 7" key="1">
    <citation type="submission" date="2021-10" db="EMBL/GenBank/DDBJ databases">
        <title>Lutispora strain m25 sp. nov., a thermophilic, non-spore-forming bacterium isolated from a lab-scale methanogenic bioreactor digesting anaerobic sludge.</title>
        <authorList>
            <person name="El Houari A."/>
            <person name="Mcdonald J."/>
        </authorList>
    </citation>
    <scope>NUCLEOTIDE SEQUENCE [LARGE SCALE GENOMIC DNA]</scope>
    <source>
        <strain evidence="7">m25</strain>
    </source>
</reference>
<evidence type="ECO:0000256" key="3">
    <source>
        <dbReference type="ARBA" id="ARBA00022827"/>
    </source>
</evidence>
<keyword evidence="2" id="KW-0285">Flavoprotein</keyword>
<dbReference type="Proteomes" id="UP001651880">
    <property type="component" value="Unassembled WGS sequence"/>
</dbReference>
<feature type="domain" description="FAD/NAD(P)-binding" evidence="4">
    <location>
        <begin position="3"/>
        <end position="298"/>
    </location>
</feature>
<dbReference type="PRINTS" id="PR00411">
    <property type="entry name" value="PNDRDTASEI"/>
</dbReference>
<evidence type="ECO:0000259" key="5">
    <source>
        <dbReference type="Pfam" id="PF18267"/>
    </source>
</evidence>
<comment type="cofactor">
    <cofactor evidence="1">
        <name>FAD</name>
        <dbReference type="ChEBI" id="CHEBI:57692"/>
    </cofactor>
</comment>